<organism evidence="1 2">
    <name type="scientific">Gordonia iterans</name>
    <dbReference type="NCBI Taxonomy" id="1004901"/>
    <lineage>
        <taxon>Bacteria</taxon>
        <taxon>Bacillati</taxon>
        <taxon>Actinomycetota</taxon>
        <taxon>Actinomycetes</taxon>
        <taxon>Mycobacteriales</taxon>
        <taxon>Gordoniaceae</taxon>
        <taxon>Gordonia</taxon>
    </lineage>
</organism>
<evidence type="ECO:0000313" key="2">
    <source>
        <dbReference type="Proteomes" id="UP000239814"/>
    </source>
</evidence>
<sequence length="106" mass="11746">MSSIRRYVATENGAATAVLQPVGGAGVRVTLVGEKDGVLGDRMVASMDEAKDLVAQIEGLQTGEWDRELTTKATVTPSHWRKMAGWVADQTRFFPRPRNRKIVDYR</sequence>
<accession>A0A2S0KKI4</accession>
<protein>
    <submittedName>
        <fullName evidence="1">Uncharacterized protein</fullName>
    </submittedName>
</protein>
<evidence type="ECO:0000313" key="1">
    <source>
        <dbReference type="EMBL" id="AVM02166.1"/>
    </source>
</evidence>
<name>A0A2S0KKI4_9ACTN</name>
<proteinExistence type="predicted"/>
<dbReference type="KEGG" id="git:C6V83_10520"/>
<keyword evidence="2" id="KW-1185">Reference proteome</keyword>
<gene>
    <name evidence="1" type="ORF">C6V83_10520</name>
</gene>
<reference evidence="1 2" key="1">
    <citation type="submission" date="2018-03" db="EMBL/GenBank/DDBJ databases">
        <title>Characteristics and genome of n-alkane degrading marine bacteria Gordonia iterans isolated from crude oil contaminated in Tae-an, South Korea.</title>
        <authorList>
            <person name="Lee S.-S."/>
            <person name="Kim H."/>
        </authorList>
    </citation>
    <scope>NUCLEOTIDE SEQUENCE [LARGE SCALE GENOMIC DNA]</scope>
    <source>
        <strain evidence="1 2">Co17</strain>
    </source>
</reference>
<dbReference type="OrthoDB" id="4774153at2"/>
<dbReference type="Proteomes" id="UP000239814">
    <property type="component" value="Chromosome"/>
</dbReference>
<dbReference type="EMBL" id="CP027433">
    <property type="protein sequence ID" value="AVM02166.1"/>
    <property type="molecule type" value="Genomic_DNA"/>
</dbReference>
<dbReference type="AlphaFoldDB" id="A0A2S0KKI4"/>